<name>R8BDW7_PHAM7</name>
<dbReference type="RefSeq" id="XP_007917600.1">
    <property type="nucleotide sequence ID" value="XM_007919409.1"/>
</dbReference>
<proteinExistence type="inferred from homology"/>
<keyword evidence="2" id="KW-0521">NADP</keyword>
<dbReference type="Pfam" id="PF00248">
    <property type="entry name" value="Aldo_ket_red"/>
    <property type="match status" value="1"/>
</dbReference>
<keyword evidence="9" id="KW-1185">Reference proteome</keyword>
<protein>
    <submittedName>
        <fullName evidence="8">Putative nad h-dependent d-xylose reductase protein</fullName>
    </submittedName>
</protein>
<evidence type="ECO:0000259" key="7">
    <source>
        <dbReference type="Pfam" id="PF00248"/>
    </source>
</evidence>
<evidence type="ECO:0000313" key="9">
    <source>
        <dbReference type="Proteomes" id="UP000014074"/>
    </source>
</evidence>
<evidence type="ECO:0000256" key="2">
    <source>
        <dbReference type="ARBA" id="ARBA00022857"/>
    </source>
</evidence>
<dbReference type="InterPro" id="IPR023210">
    <property type="entry name" value="NADP_OxRdtase_dom"/>
</dbReference>
<evidence type="ECO:0000256" key="3">
    <source>
        <dbReference type="ARBA" id="ARBA00023002"/>
    </source>
</evidence>
<evidence type="ECO:0000256" key="6">
    <source>
        <dbReference type="PIRSR" id="PIRSR000097-3"/>
    </source>
</evidence>
<dbReference type="SUPFAM" id="SSF51430">
    <property type="entry name" value="NAD(P)-linked oxidoreductase"/>
    <property type="match status" value="1"/>
</dbReference>
<feature type="active site" description="Proton donor" evidence="4">
    <location>
        <position position="37"/>
    </location>
</feature>
<dbReference type="KEGG" id="tmn:UCRPA7_6874"/>
<gene>
    <name evidence="8" type="ORF">UCRPA7_6874</name>
</gene>
<dbReference type="PIRSF" id="PIRSF000097">
    <property type="entry name" value="AKR"/>
    <property type="match status" value="1"/>
</dbReference>
<evidence type="ECO:0000256" key="4">
    <source>
        <dbReference type="PIRSR" id="PIRSR000097-1"/>
    </source>
</evidence>
<dbReference type="PRINTS" id="PR00069">
    <property type="entry name" value="ALDKETRDTASE"/>
</dbReference>
<dbReference type="EMBL" id="KB933264">
    <property type="protein sequence ID" value="EON97494.1"/>
    <property type="molecule type" value="Genomic_DNA"/>
</dbReference>
<dbReference type="GO" id="GO:0016616">
    <property type="term" value="F:oxidoreductase activity, acting on the CH-OH group of donors, NAD or NADP as acceptor"/>
    <property type="evidence" value="ECO:0007669"/>
    <property type="project" value="UniProtKB-ARBA"/>
</dbReference>
<dbReference type="Proteomes" id="UP000014074">
    <property type="component" value="Unassembled WGS sequence"/>
</dbReference>
<feature type="domain" description="NADP-dependent oxidoreductase" evidence="7">
    <location>
        <begin position="7"/>
        <end position="296"/>
    </location>
</feature>
<organism evidence="8 9">
    <name type="scientific">Phaeoacremonium minimum (strain UCR-PA7)</name>
    <name type="common">Esca disease fungus</name>
    <name type="synonym">Togninia minima</name>
    <dbReference type="NCBI Taxonomy" id="1286976"/>
    <lineage>
        <taxon>Eukaryota</taxon>
        <taxon>Fungi</taxon>
        <taxon>Dikarya</taxon>
        <taxon>Ascomycota</taxon>
        <taxon>Pezizomycotina</taxon>
        <taxon>Sordariomycetes</taxon>
        <taxon>Sordariomycetidae</taxon>
        <taxon>Togniniales</taxon>
        <taxon>Togniniaceae</taxon>
        <taxon>Phaeoacremonium</taxon>
    </lineage>
</organism>
<evidence type="ECO:0000313" key="8">
    <source>
        <dbReference type="EMBL" id="EON97494.1"/>
    </source>
</evidence>
<evidence type="ECO:0000256" key="5">
    <source>
        <dbReference type="PIRSR" id="PIRSR000097-2"/>
    </source>
</evidence>
<dbReference type="GeneID" id="19327575"/>
<feature type="binding site" evidence="5">
    <location>
        <position position="99"/>
    </location>
    <ligand>
        <name>substrate</name>
    </ligand>
</feature>
<dbReference type="eggNOG" id="KOG1577">
    <property type="taxonomic scope" value="Eukaryota"/>
</dbReference>
<accession>R8BDW7</accession>
<dbReference type="Gene3D" id="3.20.20.100">
    <property type="entry name" value="NADP-dependent oxidoreductase domain"/>
    <property type="match status" value="1"/>
</dbReference>
<sequence>MPLVGFGIWKVPRETTADAVYNAIKLGYRHIDGAHDYTNSAEAGVGVRKAIADGLVKREELFITSKLWNNYHAREHAIEMAHVENENWGVGYLDLFLIHFPIAQRHIPMSELKWPCFWSDKEQTKVTEQVPVPIAETWAALETLVKTDSNPNGILHSIGVANFNAQLVYDLLRSAKIHPAVNQIEHHPYLVQPQLITMLQENNIVVTAYSSFGPQSFVELNNKRAVGAQPLFEHSAVTKVAEKYGKTPAQVLLRWATQRDIIVIPKSNSSERLAQNLASTDFDLTSEELESISALDKGLRFNDPADLSTPIRIFA</sequence>
<dbReference type="InterPro" id="IPR020471">
    <property type="entry name" value="AKR"/>
</dbReference>
<comment type="similarity">
    <text evidence="1">Belongs to the aldo/keto reductase family.</text>
</comment>
<evidence type="ECO:0000256" key="1">
    <source>
        <dbReference type="ARBA" id="ARBA00007905"/>
    </source>
</evidence>
<dbReference type="HOGENOM" id="CLU_023205_0_0_1"/>
<reference evidence="9" key="1">
    <citation type="journal article" date="2013" name="Genome Announc.">
        <title>Draft genome sequence of the ascomycete Phaeoacremonium aleophilum strain UCR-PA7, a causal agent of the esca disease complex in grapevines.</title>
        <authorList>
            <person name="Blanco-Ulate B."/>
            <person name="Rolshausen P."/>
            <person name="Cantu D."/>
        </authorList>
    </citation>
    <scope>NUCLEOTIDE SEQUENCE [LARGE SCALE GENOMIC DNA]</scope>
    <source>
        <strain evidence="9">UCR-PA7</strain>
    </source>
</reference>
<keyword evidence="3" id="KW-0560">Oxidoreductase</keyword>
<dbReference type="PANTHER" id="PTHR43827:SF3">
    <property type="entry name" value="NADP-DEPENDENT OXIDOREDUCTASE DOMAIN-CONTAINING PROTEIN"/>
    <property type="match status" value="1"/>
</dbReference>
<dbReference type="InterPro" id="IPR036812">
    <property type="entry name" value="NAD(P)_OxRdtase_dom_sf"/>
</dbReference>
<feature type="site" description="Lowers pKa of active site Tyr" evidence="6">
    <location>
        <position position="66"/>
    </location>
</feature>
<dbReference type="AlphaFoldDB" id="R8BDW7"/>
<dbReference type="OrthoDB" id="416253at2759"/>
<dbReference type="PANTHER" id="PTHR43827">
    <property type="entry name" value="2,5-DIKETO-D-GLUCONIC ACID REDUCTASE"/>
    <property type="match status" value="1"/>
</dbReference>